<proteinExistence type="predicted"/>
<accession>A0A7C9LC23</accession>
<organism evidence="2 3">
    <name type="scientific">Lachnospira eligens</name>
    <dbReference type="NCBI Taxonomy" id="39485"/>
    <lineage>
        <taxon>Bacteria</taxon>
        <taxon>Bacillati</taxon>
        <taxon>Bacillota</taxon>
        <taxon>Clostridia</taxon>
        <taxon>Lachnospirales</taxon>
        <taxon>Lachnospiraceae</taxon>
        <taxon>Lachnospira</taxon>
    </lineage>
</organism>
<dbReference type="Proteomes" id="UP000481964">
    <property type="component" value="Unassembled WGS sequence"/>
</dbReference>
<keyword evidence="2" id="KW-0808">Transferase</keyword>
<evidence type="ECO:0000313" key="2">
    <source>
        <dbReference type="EMBL" id="MSC57070.1"/>
    </source>
</evidence>
<dbReference type="Gene3D" id="3.30.460.10">
    <property type="entry name" value="Beta Polymerase, domain 2"/>
    <property type="match status" value="1"/>
</dbReference>
<evidence type="ECO:0000259" key="1">
    <source>
        <dbReference type="Pfam" id="PF18765"/>
    </source>
</evidence>
<dbReference type="RefSeq" id="WP_154300682.1">
    <property type="nucleotide sequence ID" value="NZ_DAWENU010000021.1"/>
</dbReference>
<dbReference type="AlphaFoldDB" id="A0A7C9LC23"/>
<gene>
    <name evidence="2" type="ORF">GKE48_06310</name>
</gene>
<dbReference type="SUPFAM" id="SSF81301">
    <property type="entry name" value="Nucleotidyltransferase"/>
    <property type="match status" value="1"/>
</dbReference>
<sequence>MKYNLPDRILREIVYFAKEHSITKIILFGSRARGTNTERSDIDIAVYGGDFDGFYWDIKEKTHSLLMFDIVQADVSISDELKEEIEKDGVVIYEKA</sequence>
<dbReference type="GO" id="GO:0016740">
    <property type="term" value="F:transferase activity"/>
    <property type="evidence" value="ECO:0007669"/>
    <property type="project" value="UniProtKB-KW"/>
</dbReference>
<evidence type="ECO:0000313" key="3">
    <source>
        <dbReference type="Proteomes" id="UP000481964"/>
    </source>
</evidence>
<reference evidence="2 3" key="1">
    <citation type="journal article" date="2019" name="Nat. Med.">
        <title>A library of human gut bacterial isolates paired with longitudinal multiomics data enables mechanistic microbiome research.</title>
        <authorList>
            <person name="Poyet M."/>
            <person name="Groussin M."/>
            <person name="Gibbons S.M."/>
            <person name="Avila-Pacheco J."/>
            <person name="Jiang X."/>
            <person name="Kearney S.M."/>
            <person name="Perrotta A.R."/>
            <person name="Berdy B."/>
            <person name="Zhao S."/>
            <person name="Lieberman T.D."/>
            <person name="Swanson P.K."/>
            <person name="Smith M."/>
            <person name="Roesemann S."/>
            <person name="Alexander J.E."/>
            <person name="Rich S.A."/>
            <person name="Livny J."/>
            <person name="Vlamakis H."/>
            <person name="Clish C."/>
            <person name="Bullock K."/>
            <person name="Deik A."/>
            <person name="Scott J."/>
            <person name="Pierce K.A."/>
            <person name="Xavier R.J."/>
            <person name="Alm E.J."/>
        </authorList>
    </citation>
    <scope>NUCLEOTIDE SEQUENCE [LARGE SCALE GENOMIC DNA]</scope>
    <source>
        <strain evidence="2 3">BIOML-A1</strain>
    </source>
</reference>
<dbReference type="EMBL" id="WKRD01000004">
    <property type="protein sequence ID" value="MSC57070.1"/>
    <property type="molecule type" value="Genomic_DNA"/>
</dbReference>
<feature type="domain" description="Polymerase beta nucleotidyltransferase" evidence="1">
    <location>
        <begin position="15"/>
        <end position="95"/>
    </location>
</feature>
<name>A0A7C9LC23_9FIRM</name>
<dbReference type="CDD" id="cd05403">
    <property type="entry name" value="NT_KNTase_like"/>
    <property type="match status" value="1"/>
</dbReference>
<dbReference type="Pfam" id="PF18765">
    <property type="entry name" value="Polbeta"/>
    <property type="match status" value="1"/>
</dbReference>
<comment type="caution">
    <text evidence="2">The sequence shown here is derived from an EMBL/GenBank/DDBJ whole genome shotgun (WGS) entry which is preliminary data.</text>
</comment>
<dbReference type="InterPro" id="IPR041633">
    <property type="entry name" value="Polbeta"/>
</dbReference>
<protein>
    <submittedName>
        <fullName evidence="2">Nucleotidyltransferase domain-containing protein</fullName>
    </submittedName>
</protein>
<dbReference type="InterPro" id="IPR043519">
    <property type="entry name" value="NT_sf"/>
</dbReference>